<feature type="compositionally biased region" description="Basic and acidic residues" evidence="1">
    <location>
        <begin position="546"/>
        <end position="564"/>
    </location>
</feature>
<proteinExistence type="predicted"/>
<dbReference type="PRINTS" id="PR00929">
    <property type="entry name" value="ATHOOK"/>
</dbReference>
<accession>A0A1L7WTK9</accession>
<dbReference type="OrthoDB" id="4760831at2759"/>
<evidence type="ECO:0000256" key="1">
    <source>
        <dbReference type="SAM" id="MobiDB-lite"/>
    </source>
</evidence>
<organism evidence="2 3">
    <name type="scientific">Phialocephala subalpina</name>
    <dbReference type="NCBI Taxonomy" id="576137"/>
    <lineage>
        <taxon>Eukaryota</taxon>
        <taxon>Fungi</taxon>
        <taxon>Dikarya</taxon>
        <taxon>Ascomycota</taxon>
        <taxon>Pezizomycotina</taxon>
        <taxon>Leotiomycetes</taxon>
        <taxon>Helotiales</taxon>
        <taxon>Mollisiaceae</taxon>
        <taxon>Phialocephala</taxon>
        <taxon>Phialocephala fortinii species complex</taxon>
    </lineage>
</organism>
<feature type="region of interest" description="Disordered" evidence="1">
    <location>
        <begin position="464"/>
        <end position="492"/>
    </location>
</feature>
<dbReference type="EMBL" id="FJOG01000007">
    <property type="protein sequence ID" value="CZR56089.1"/>
    <property type="molecule type" value="Genomic_DNA"/>
</dbReference>
<feature type="compositionally biased region" description="Low complexity" evidence="1">
    <location>
        <begin position="631"/>
        <end position="659"/>
    </location>
</feature>
<dbReference type="InterPro" id="IPR017956">
    <property type="entry name" value="AT_hook_DNA-bd_motif"/>
</dbReference>
<feature type="compositionally biased region" description="Basic residues" evidence="1">
    <location>
        <begin position="697"/>
        <end position="714"/>
    </location>
</feature>
<name>A0A1L7WTK9_9HELO</name>
<protein>
    <submittedName>
        <fullName evidence="2">Uncharacterized protein</fullName>
    </submittedName>
</protein>
<feature type="region of interest" description="Disordered" evidence="1">
    <location>
        <begin position="532"/>
        <end position="716"/>
    </location>
</feature>
<evidence type="ECO:0000313" key="2">
    <source>
        <dbReference type="EMBL" id="CZR56089.1"/>
    </source>
</evidence>
<dbReference type="AlphaFoldDB" id="A0A1L7WTK9"/>
<dbReference type="Proteomes" id="UP000184330">
    <property type="component" value="Unassembled WGS sequence"/>
</dbReference>
<gene>
    <name evidence="2" type="ORF">PAC_05977</name>
</gene>
<feature type="compositionally biased region" description="Basic and acidic residues" evidence="1">
    <location>
        <begin position="669"/>
        <end position="678"/>
    </location>
</feature>
<dbReference type="STRING" id="576137.A0A1L7WTK9"/>
<reference evidence="2 3" key="1">
    <citation type="submission" date="2016-03" db="EMBL/GenBank/DDBJ databases">
        <authorList>
            <person name="Ploux O."/>
        </authorList>
    </citation>
    <scope>NUCLEOTIDE SEQUENCE [LARGE SCALE GENOMIC DNA]</scope>
    <source>
        <strain evidence="2 3">UAMH 11012</strain>
    </source>
</reference>
<feature type="region of interest" description="Disordered" evidence="1">
    <location>
        <begin position="327"/>
        <end position="355"/>
    </location>
</feature>
<dbReference type="GO" id="GO:0003677">
    <property type="term" value="F:DNA binding"/>
    <property type="evidence" value="ECO:0007669"/>
    <property type="project" value="InterPro"/>
</dbReference>
<dbReference type="Pfam" id="PF02178">
    <property type="entry name" value="AT_hook"/>
    <property type="match status" value="3"/>
</dbReference>
<sequence length="741" mass="81204">MSNQIPAEIEAEDQESVTAGDERDVQNDAFVQLRSQTPKASFIRSHIPDIKQLGACLNAAVQALWPRRHQSRYSRVHVLMISWTHDDLGVWREIIALRTVLEDMYNFKVEEYKIPGISQPDRALKSRVIEFLNSSDRQDTLLIVYYAGHARRAPEENASPLWCANRSSPDPAIPSGGIQSMFEEANADVLLLYDCCHSASVPTIGFNVPAAGIKHQSHSVEVIAACGYETVAAEVDQHSFSKALTQVLALKSGGKPFSVGWLHGQILGRLKCCVPNLQVDGNGRFIRNEGRLVLERQPRRTPIYSVVCETEPRRNIQLASIPLQDESSNSLLSSAQTNIPRSDSDSALSGVPDTSTDMVLRNSSPAEAESLCPQLLLTIPLKQGEVDIPQWAEWIRNVPVAGTSVHVEGAYQSFSIPPLLHIPTSAWNGLTHIASNGSAGLGLSQDLPPRLENVMPMFCPNRDSSTDLTDVQSLSDREGVLKPSRDHEVEDQVVEGDSPYHATLLAPKQNRSGLASMANAGILVPVLSSATPLHDEPAKRRGRPSKKADRSESATKLPHTERRQSGANESVSVETCAPDSPPSDPMSTAPCSALPVKRRGRPPKQKLDLGDLTYLPLSKRRQSGIDESIRSTTSDPPSSHLSPTTSPSATSSSATSSSTILAKKRGRPPKQEIERRNLDSMQSEPSKPNEGLVPQHRGFHGHSSSHGKHGKHKESKKERSWHWEQFWFCVSISALLLGTTY</sequence>
<evidence type="ECO:0000313" key="3">
    <source>
        <dbReference type="Proteomes" id="UP000184330"/>
    </source>
</evidence>
<feature type="compositionally biased region" description="Polar residues" evidence="1">
    <location>
        <begin position="464"/>
        <end position="474"/>
    </location>
</feature>
<keyword evidence="3" id="KW-1185">Reference proteome</keyword>
<feature type="region of interest" description="Disordered" evidence="1">
    <location>
        <begin position="1"/>
        <end position="21"/>
    </location>
</feature>
<feature type="compositionally biased region" description="Basic and acidic residues" evidence="1">
    <location>
        <begin position="475"/>
        <end position="490"/>
    </location>
</feature>
<dbReference type="SMART" id="SM00384">
    <property type="entry name" value="AT_hook"/>
    <property type="match status" value="3"/>
</dbReference>
<dbReference type="Gene3D" id="3.40.50.1460">
    <property type="match status" value="1"/>
</dbReference>